<evidence type="ECO:0000313" key="2">
    <source>
        <dbReference type="Proteomes" id="UP000327439"/>
    </source>
</evidence>
<organism evidence="1 2">
    <name type="scientific">Gossypium barbadense</name>
    <name type="common">Sea Island cotton</name>
    <name type="synonym">Hibiscus barbadensis</name>
    <dbReference type="NCBI Taxonomy" id="3634"/>
    <lineage>
        <taxon>Eukaryota</taxon>
        <taxon>Viridiplantae</taxon>
        <taxon>Streptophyta</taxon>
        <taxon>Embryophyta</taxon>
        <taxon>Tracheophyta</taxon>
        <taxon>Spermatophyta</taxon>
        <taxon>Magnoliopsida</taxon>
        <taxon>eudicotyledons</taxon>
        <taxon>Gunneridae</taxon>
        <taxon>Pentapetalae</taxon>
        <taxon>rosids</taxon>
        <taxon>malvids</taxon>
        <taxon>Malvales</taxon>
        <taxon>Malvaceae</taxon>
        <taxon>Malvoideae</taxon>
        <taxon>Gossypium</taxon>
    </lineage>
</organism>
<dbReference type="Proteomes" id="UP000327439">
    <property type="component" value="Chromosome A10"/>
</dbReference>
<keyword evidence="2" id="KW-1185">Reference proteome</keyword>
<gene>
    <name evidence="1" type="ORF">ES319_A10G205000v1</name>
</gene>
<dbReference type="EMBL" id="CM018211">
    <property type="protein sequence ID" value="KAB2063261.1"/>
    <property type="molecule type" value="Genomic_DNA"/>
</dbReference>
<sequence length="73" mass="8511">MYQKKKNNKILFYSLILAIGNTDTLNLCMDFAWGNADLFSSERVEDSTPNFVGFCLDDLYMDTYDSDYKNRIC</sequence>
<proteinExistence type="predicted"/>
<evidence type="ECO:0000313" key="1">
    <source>
        <dbReference type="EMBL" id="KAB2063261.1"/>
    </source>
</evidence>
<accession>A0A5J5U6B4</accession>
<dbReference type="AlphaFoldDB" id="A0A5J5U6B4"/>
<name>A0A5J5U6B4_GOSBA</name>
<reference evidence="2" key="1">
    <citation type="journal article" date="2020" name="Nat. Genet.">
        <title>Genomic diversifications of five Gossypium allopolyploid species and their impact on cotton improvement.</title>
        <authorList>
            <person name="Chen Z.J."/>
            <person name="Sreedasyam A."/>
            <person name="Ando A."/>
            <person name="Song Q."/>
            <person name="De Santiago L.M."/>
            <person name="Hulse-Kemp A.M."/>
            <person name="Ding M."/>
            <person name="Ye W."/>
            <person name="Kirkbride R.C."/>
            <person name="Jenkins J."/>
            <person name="Plott C."/>
            <person name="Lovell J."/>
            <person name="Lin Y.M."/>
            <person name="Vaughn R."/>
            <person name="Liu B."/>
            <person name="Simpson S."/>
            <person name="Scheffler B.E."/>
            <person name="Wen L."/>
            <person name="Saski C.A."/>
            <person name="Grover C.E."/>
            <person name="Hu G."/>
            <person name="Conover J.L."/>
            <person name="Carlson J.W."/>
            <person name="Shu S."/>
            <person name="Boston L.B."/>
            <person name="Williams M."/>
            <person name="Peterson D.G."/>
            <person name="McGee K."/>
            <person name="Jones D.C."/>
            <person name="Wendel J.F."/>
            <person name="Stelly D.M."/>
            <person name="Grimwood J."/>
            <person name="Schmutz J."/>
        </authorList>
    </citation>
    <scope>NUCLEOTIDE SEQUENCE [LARGE SCALE GENOMIC DNA]</scope>
    <source>
        <strain evidence="2">cv. 3-79</strain>
    </source>
</reference>
<protein>
    <submittedName>
        <fullName evidence="1">Uncharacterized protein</fullName>
    </submittedName>
</protein>